<dbReference type="PANTHER" id="PTHR11908:SF132">
    <property type="entry name" value="ALDEHYDE OXIDASE 1-RELATED"/>
    <property type="match status" value="1"/>
</dbReference>
<evidence type="ECO:0000313" key="4">
    <source>
        <dbReference type="EMBL" id="KAF4408674.1"/>
    </source>
</evidence>
<dbReference type="EMBL" id="WHPN01000268">
    <property type="protein sequence ID" value="KAF4408674.1"/>
    <property type="molecule type" value="Genomic_DNA"/>
</dbReference>
<keyword evidence="2" id="KW-0560">Oxidoreductase</keyword>
<protein>
    <submittedName>
        <fullName evidence="4">Xanthine dehydrogenase family protein molybdopterin-binding subunit</fullName>
    </submittedName>
</protein>
<dbReference type="SUPFAM" id="SSF56003">
    <property type="entry name" value="Molybdenum cofactor-binding domain"/>
    <property type="match status" value="1"/>
</dbReference>
<dbReference type="InterPro" id="IPR000674">
    <property type="entry name" value="Ald_Oxase/Xan_DH_a/b"/>
</dbReference>
<dbReference type="InterPro" id="IPR037165">
    <property type="entry name" value="AldOxase/xan_DH_Mopterin-bd_sf"/>
</dbReference>
<accession>A0ABQ7FJY7</accession>
<feature type="domain" description="Aldehyde oxidase/xanthine dehydrogenase a/b hammerhead" evidence="3">
    <location>
        <begin position="21"/>
        <end position="125"/>
    </location>
</feature>
<sequence length="706" mass="75280">MNTADRTGEGVVRLEGRAKVTGAARYAVEHPLDGCLHAWPVPAGIARGRITAIDTERALAEPGTVAVLSHENAPRLGEPEDPELFVLQSPRVAYRGQYVALAVAETPQAARAAAAAVRLEYAAEPHDVTLTGGHPGLYAPETVNGGYPTDRERGDFDMAFAASEFRLDTRYRIPPLHNHPMEPHASTAVWEGPRLRVYDSAQGAHAVQSELAALFGLEPERITVVSEHVGGGFGSKGTPRPQVVLACLAARETGRPVKLAVPRHQMAQIVGHRAATEQRVRIGADGAGQISALAHEVVTYSSTVREFTEQAATPSRTMYASPHSRTTHRVTRLDVPTPSWMRAPGECPGMFALESAMDELAVTTGIDPVEIRLRNDTAKEPDSGHPFSSRRLADCLREGARRFGWEGRDPRPGTRAEGRLLIGTGVAASGYPVYVAPARATARAEAAGGYRIEVDATDIGTGARTVLAQIAAEALAAPLDRIRIGIGNSDLPKGPVAGGSMGTASWGWAVHKACRALLRTLAEHSGPLPEEGLSAHADTSDDVAARSDAYARRAFGAQFAEVQVDMDTGETRLRRLLGVFAAGRVLNARTARSQFIGGMTMGVSMALTEHSTMDAEFGDFAERDLAMYHVAVNADVPDVQAYWLDEEDQELNPMGSKGIGEIGIVGTAAAVTSAVHHATGVRVRELPVLPESLLPGLAEWRRPAVV</sequence>
<evidence type="ECO:0000256" key="1">
    <source>
        <dbReference type="ARBA" id="ARBA00022505"/>
    </source>
</evidence>
<dbReference type="Pfam" id="PF02738">
    <property type="entry name" value="MoCoBD_1"/>
    <property type="match status" value="1"/>
</dbReference>
<dbReference type="Gene3D" id="3.30.365.10">
    <property type="entry name" value="Aldehyde oxidase/xanthine dehydrogenase, molybdopterin binding domain"/>
    <property type="match status" value="4"/>
</dbReference>
<keyword evidence="5" id="KW-1185">Reference proteome</keyword>
<dbReference type="PANTHER" id="PTHR11908">
    <property type="entry name" value="XANTHINE DEHYDROGENASE"/>
    <property type="match status" value="1"/>
</dbReference>
<dbReference type="RefSeq" id="WP_098752531.1">
    <property type="nucleotide sequence ID" value="NZ_WHPN01000268.1"/>
</dbReference>
<evidence type="ECO:0000256" key="2">
    <source>
        <dbReference type="ARBA" id="ARBA00023002"/>
    </source>
</evidence>
<dbReference type="InterPro" id="IPR008274">
    <property type="entry name" value="AldOxase/xan_DH_MoCoBD1"/>
</dbReference>
<dbReference type="SUPFAM" id="SSF54665">
    <property type="entry name" value="CO dehydrogenase molybdoprotein N-domain-like"/>
    <property type="match status" value="1"/>
</dbReference>
<reference evidence="4 5" key="1">
    <citation type="submission" date="2019-10" db="EMBL/GenBank/DDBJ databases">
        <title>Streptomyces tenebrisbrunneis sp.nov., an endogenous actinomycete isolated from of Lycium ruthenicum.</title>
        <authorList>
            <person name="Ma L."/>
        </authorList>
    </citation>
    <scope>NUCLEOTIDE SEQUENCE [LARGE SCALE GENOMIC DNA]</scope>
    <source>
        <strain evidence="4 5">TRM 66187</strain>
    </source>
</reference>
<dbReference type="Pfam" id="PF01315">
    <property type="entry name" value="Ald_Xan_dh_C"/>
    <property type="match status" value="1"/>
</dbReference>
<evidence type="ECO:0000313" key="5">
    <source>
        <dbReference type="Proteomes" id="UP000621266"/>
    </source>
</evidence>
<dbReference type="SMART" id="SM01008">
    <property type="entry name" value="Ald_Xan_dh_C"/>
    <property type="match status" value="1"/>
</dbReference>
<organism evidence="4 5">
    <name type="scientific">Streptomyces lycii</name>
    <dbReference type="NCBI Taxonomy" id="2654337"/>
    <lineage>
        <taxon>Bacteria</taxon>
        <taxon>Bacillati</taxon>
        <taxon>Actinomycetota</taxon>
        <taxon>Actinomycetes</taxon>
        <taxon>Kitasatosporales</taxon>
        <taxon>Streptomycetaceae</taxon>
        <taxon>Streptomyces</taxon>
    </lineage>
</organism>
<proteinExistence type="predicted"/>
<name>A0ABQ7FJY7_9ACTN</name>
<evidence type="ECO:0000259" key="3">
    <source>
        <dbReference type="SMART" id="SM01008"/>
    </source>
</evidence>
<dbReference type="InterPro" id="IPR036856">
    <property type="entry name" value="Ald_Oxase/Xan_DH_a/b_sf"/>
</dbReference>
<comment type="caution">
    <text evidence="4">The sequence shown here is derived from an EMBL/GenBank/DDBJ whole genome shotgun (WGS) entry which is preliminary data.</text>
</comment>
<dbReference type="InterPro" id="IPR016208">
    <property type="entry name" value="Ald_Oxase/xanthine_DH-like"/>
</dbReference>
<dbReference type="Proteomes" id="UP000621266">
    <property type="component" value="Unassembled WGS sequence"/>
</dbReference>
<dbReference type="InterPro" id="IPR046867">
    <property type="entry name" value="AldOxase/xan_DH_MoCoBD2"/>
</dbReference>
<dbReference type="Pfam" id="PF20256">
    <property type="entry name" value="MoCoBD_2"/>
    <property type="match status" value="2"/>
</dbReference>
<dbReference type="Gene3D" id="3.90.1170.50">
    <property type="entry name" value="Aldehyde oxidase/xanthine dehydrogenase, a/b hammerhead"/>
    <property type="match status" value="1"/>
</dbReference>
<keyword evidence="1" id="KW-0500">Molybdenum</keyword>
<gene>
    <name evidence="4" type="ORF">GCU69_13340</name>
</gene>